<proteinExistence type="predicted"/>
<name>A0A8J2KGF8_9HEXA</name>
<dbReference type="EMBL" id="CAJVCH010299868">
    <property type="protein sequence ID" value="CAG7785616.1"/>
    <property type="molecule type" value="Genomic_DNA"/>
</dbReference>
<comment type="caution">
    <text evidence="1">The sequence shown here is derived from an EMBL/GenBank/DDBJ whole genome shotgun (WGS) entry which is preliminary data.</text>
</comment>
<reference evidence="1" key="1">
    <citation type="submission" date="2021-06" db="EMBL/GenBank/DDBJ databases">
        <authorList>
            <person name="Hodson N. C."/>
            <person name="Mongue J. A."/>
            <person name="Jaron S. K."/>
        </authorList>
    </citation>
    <scope>NUCLEOTIDE SEQUENCE</scope>
</reference>
<evidence type="ECO:0000313" key="2">
    <source>
        <dbReference type="Proteomes" id="UP000708208"/>
    </source>
</evidence>
<feature type="non-terminal residue" evidence="1">
    <location>
        <position position="1"/>
    </location>
</feature>
<dbReference type="Proteomes" id="UP000708208">
    <property type="component" value="Unassembled WGS sequence"/>
</dbReference>
<organism evidence="1 2">
    <name type="scientific">Allacma fusca</name>
    <dbReference type="NCBI Taxonomy" id="39272"/>
    <lineage>
        <taxon>Eukaryota</taxon>
        <taxon>Metazoa</taxon>
        <taxon>Ecdysozoa</taxon>
        <taxon>Arthropoda</taxon>
        <taxon>Hexapoda</taxon>
        <taxon>Collembola</taxon>
        <taxon>Symphypleona</taxon>
        <taxon>Sminthuridae</taxon>
        <taxon>Allacma</taxon>
    </lineage>
</organism>
<dbReference type="AlphaFoldDB" id="A0A8J2KGF8"/>
<protein>
    <submittedName>
        <fullName evidence="1">Uncharacterized protein</fullName>
    </submittedName>
</protein>
<keyword evidence="2" id="KW-1185">Reference proteome</keyword>
<evidence type="ECO:0000313" key="1">
    <source>
        <dbReference type="EMBL" id="CAG7785616.1"/>
    </source>
</evidence>
<gene>
    <name evidence="1" type="ORF">AFUS01_LOCUS24230</name>
</gene>
<sequence length="28" mass="3327">VSQRRNFDLLKKFWGSFALFQSRSLASH</sequence>
<accession>A0A8J2KGF8</accession>